<dbReference type="Pfam" id="PF02699">
    <property type="entry name" value="YajC"/>
    <property type="match status" value="1"/>
</dbReference>
<keyword evidence="8 11" id="KW-1133">Transmembrane helix</keyword>
<dbReference type="NCBIfam" id="TIGR00739">
    <property type="entry name" value="yajC"/>
    <property type="match status" value="1"/>
</dbReference>
<reference evidence="13" key="1">
    <citation type="journal article" date="2019" name="Int. J. Syst. Evol. Microbiol.">
        <title>Halobacteriovorax valvorus sp. nov., a novel prokaryotic predator isolated from coastal seawater of China.</title>
        <authorList>
            <person name="Chen M.-X."/>
        </authorList>
    </citation>
    <scope>NUCLEOTIDE SEQUENCE [LARGE SCALE GENOMIC DNA]</scope>
    <source>
        <strain evidence="13">BL9</strain>
    </source>
</reference>
<dbReference type="Proteomes" id="UP000443582">
    <property type="component" value="Unassembled WGS sequence"/>
</dbReference>
<organism evidence="12 13">
    <name type="scientific">Halobacteriovorax vibrionivorans</name>
    <dbReference type="NCBI Taxonomy" id="2152716"/>
    <lineage>
        <taxon>Bacteria</taxon>
        <taxon>Pseudomonadati</taxon>
        <taxon>Bdellovibrionota</taxon>
        <taxon>Bacteriovoracia</taxon>
        <taxon>Bacteriovoracales</taxon>
        <taxon>Halobacteriovoraceae</taxon>
        <taxon>Halobacteriovorax</taxon>
    </lineage>
</organism>
<dbReference type="PANTHER" id="PTHR33909:SF1">
    <property type="entry name" value="SEC TRANSLOCON ACCESSORY COMPLEX SUBUNIT YAJC"/>
    <property type="match status" value="1"/>
</dbReference>
<keyword evidence="4" id="KW-0813">Transport</keyword>
<keyword evidence="13" id="KW-1185">Reference proteome</keyword>
<dbReference type="PANTHER" id="PTHR33909">
    <property type="entry name" value="SEC TRANSLOCON ACCESSORY COMPLEX SUBUNIT YAJC"/>
    <property type="match status" value="1"/>
</dbReference>
<sequence length="112" mass="12308">MLDLFISNAYAQGAAAGQPSTAMNFVPIIAVVAIFYFLVFRPQKKQIEAEKKMLDTLEKGNRVYTKSGIFGTIVGMTEKIVDLEIAEGVKIKVLRSQLGGLEEAILSNKQDK</sequence>
<evidence type="ECO:0000256" key="2">
    <source>
        <dbReference type="ARBA" id="ARBA00006742"/>
    </source>
</evidence>
<evidence type="ECO:0000256" key="7">
    <source>
        <dbReference type="ARBA" id="ARBA00022927"/>
    </source>
</evidence>
<dbReference type="RefSeq" id="WP_115363766.1">
    <property type="nucleotide sequence ID" value="NZ_QDKL01000004.1"/>
</dbReference>
<evidence type="ECO:0000256" key="5">
    <source>
        <dbReference type="ARBA" id="ARBA00022475"/>
    </source>
</evidence>
<keyword evidence="6 11" id="KW-0812">Transmembrane</keyword>
<dbReference type="EMBL" id="QDKL01000004">
    <property type="protein sequence ID" value="RZF20364.1"/>
    <property type="molecule type" value="Genomic_DNA"/>
</dbReference>
<keyword evidence="10 11" id="KW-0472">Membrane</keyword>
<comment type="caution">
    <text evidence="12">The sequence shown here is derived from an EMBL/GenBank/DDBJ whole genome shotgun (WGS) entry which is preliminary data.</text>
</comment>
<evidence type="ECO:0000313" key="12">
    <source>
        <dbReference type="EMBL" id="RZF20364.1"/>
    </source>
</evidence>
<comment type="similarity">
    <text evidence="2">Belongs to the YajC family.</text>
</comment>
<name>A0ABY0IFP5_9BACT</name>
<evidence type="ECO:0000256" key="6">
    <source>
        <dbReference type="ARBA" id="ARBA00022692"/>
    </source>
</evidence>
<evidence type="ECO:0000256" key="11">
    <source>
        <dbReference type="SAM" id="Phobius"/>
    </source>
</evidence>
<accession>A0ABY0IFP5</accession>
<dbReference type="SMART" id="SM01323">
    <property type="entry name" value="YajC"/>
    <property type="match status" value="1"/>
</dbReference>
<keyword evidence="5" id="KW-1003">Cell membrane</keyword>
<evidence type="ECO:0000256" key="1">
    <source>
        <dbReference type="ARBA" id="ARBA00004162"/>
    </source>
</evidence>
<dbReference type="PRINTS" id="PR01853">
    <property type="entry name" value="YAJCTRNLCASE"/>
</dbReference>
<evidence type="ECO:0000313" key="13">
    <source>
        <dbReference type="Proteomes" id="UP000443582"/>
    </source>
</evidence>
<gene>
    <name evidence="12" type="primary">yajC</name>
    <name evidence="12" type="ORF">DAY19_14465</name>
</gene>
<keyword evidence="7" id="KW-0653">Protein transport</keyword>
<evidence type="ECO:0000256" key="4">
    <source>
        <dbReference type="ARBA" id="ARBA00022448"/>
    </source>
</evidence>
<evidence type="ECO:0000256" key="9">
    <source>
        <dbReference type="ARBA" id="ARBA00023010"/>
    </source>
</evidence>
<dbReference type="InterPro" id="IPR003849">
    <property type="entry name" value="Preprotein_translocase_YajC"/>
</dbReference>
<keyword evidence="9" id="KW-0811">Translocation</keyword>
<proteinExistence type="inferred from homology"/>
<protein>
    <recommendedName>
        <fullName evidence="3">Sec translocon accessory complex subunit YajC</fullName>
    </recommendedName>
</protein>
<evidence type="ECO:0000256" key="8">
    <source>
        <dbReference type="ARBA" id="ARBA00022989"/>
    </source>
</evidence>
<feature type="transmembrane region" description="Helical" evidence="11">
    <location>
        <begin position="20"/>
        <end position="39"/>
    </location>
</feature>
<comment type="subcellular location">
    <subcellularLocation>
        <location evidence="1">Cell membrane</location>
        <topology evidence="1">Single-pass membrane protein</topology>
    </subcellularLocation>
</comment>
<evidence type="ECO:0000256" key="10">
    <source>
        <dbReference type="ARBA" id="ARBA00023136"/>
    </source>
</evidence>
<evidence type="ECO:0000256" key="3">
    <source>
        <dbReference type="ARBA" id="ARBA00014962"/>
    </source>
</evidence>